<keyword evidence="3" id="KW-0012">Acyltransferase</keyword>
<name>A0ABS6B5F1_9NOCA</name>
<dbReference type="Pfam" id="PF00903">
    <property type="entry name" value="Glyoxalase"/>
    <property type="match status" value="1"/>
</dbReference>
<dbReference type="InterPro" id="IPR037523">
    <property type="entry name" value="VOC_core"/>
</dbReference>
<dbReference type="PROSITE" id="PS51819">
    <property type="entry name" value="VOC"/>
    <property type="match status" value="1"/>
</dbReference>
<sequence>MELVTAHLRLSPLDPDTDAADLHVGYGDPEVTAPWLDEVASVDAVQTRERLAARLAPANSRMWTVRRLDEDPALGLVELVGGGPVPWLSWMLRRSHWRRGIMGEAVAAIVEHLIAVEGVPLVEVWANASNTGSIRVAERAGLTERGRFAVPDKRTGMREKVVLGRTGPGVRTSFHAVHVLLPVRDVETTLAFLDSALGIAVGFQVGPPGAPIRYASAKLWPWSNGPSLRLRATPLGEQIAPVTVLLDSAEAVDEVYGRVVAAGGTTEGPPTREGWGDTVFCCVLPEGHRLEISGPV</sequence>
<dbReference type="PROSITE" id="PS51186">
    <property type="entry name" value="GNAT"/>
    <property type="match status" value="1"/>
</dbReference>
<dbReference type="Gene3D" id="3.10.180.10">
    <property type="entry name" value="2,3-Dihydroxybiphenyl 1,2-Dioxygenase, domain 1"/>
    <property type="match status" value="1"/>
</dbReference>
<dbReference type="InterPro" id="IPR004360">
    <property type="entry name" value="Glyas_Fos-R_dOase_dom"/>
</dbReference>
<reference evidence="3 4" key="1">
    <citation type="submission" date="2021-06" db="EMBL/GenBank/DDBJ databases">
        <title>Actinomycetes sequencing.</title>
        <authorList>
            <person name="Shan Q."/>
        </authorList>
    </citation>
    <scope>NUCLEOTIDE SEQUENCE [LARGE SCALE GENOMIC DNA]</scope>
    <source>
        <strain evidence="3 4">NEAU-G5</strain>
    </source>
</reference>
<dbReference type="SUPFAM" id="SSF55729">
    <property type="entry name" value="Acyl-CoA N-acyltransferases (Nat)"/>
    <property type="match status" value="1"/>
</dbReference>
<accession>A0ABS6B5F1</accession>
<dbReference type="InterPro" id="IPR051531">
    <property type="entry name" value="N-acetyltransferase"/>
</dbReference>
<organism evidence="3 4">
    <name type="scientific">Nocardia albiluteola</name>
    <dbReference type="NCBI Taxonomy" id="2842303"/>
    <lineage>
        <taxon>Bacteria</taxon>
        <taxon>Bacillati</taxon>
        <taxon>Actinomycetota</taxon>
        <taxon>Actinomycetes</taxon>
        <taxon>Mycobacteriales</taxon>
        <taxon>Nocardiaceae</taxon>
        <taxon>Nocardia</taxon>
    </lineage>
</organism>
<keyword evidence="3" id="KW-0808">Transferase</keyword>
<dbReference type="EC" id="2.3.1.-" evidence="3"/>
<evidence type="ECO:0000259" key="2">
    <source>
        <dbReference type="PROSITE" id="PS51819"/>
    </source>
</evidence>
<dbReference type="Pfam" id="PF13302">
    <property type="entry name" value="Acetyltransf_3"/>
    <property type="match status" value="1"/>
</dbReference>
<gene>
    <name evidence="3" type="ORF">KO481_23180</name>
</gene>
<dbReference type="PANTHER" id="PTHR43792:SF1">
    <property type="entry name" value="N-ACETYLTRANSFERASE DOMAIN-CONTAINING PROTEIN"/>
    <property type="match status" value="1"/>
</dbReference>
<evidence type="ECO:0000313" key="3">
    <source>
        <dbReference type="EMBL" id="MBU3064424.1"/>
    </source>
</evidence>
<feature type="domain" description="N-acetyltransferase" evidence="1">
    <location>
        <begin position="22"/>
        <end position="168"/>
    </location>
</feature>
<dbReference type="EMBL" id="JAHKNI010000007">
    <property type="protein sequence ID" value="MBU3064424.1"/>
    <property type="molecule type" value="Genomic_DNA"/>
</dbReference>
<dbReference type="InterPro" id="IPR000182">
    <property type="entry name" value="GNAT_dom"/>
</dbReference>
<dbReference type="InterPro" id="IPR016181">
    <property type="entry name" value="Acyl_CoA_acyltransferase"/>
</dbReference>
<dbReference type="GO" id="GO:0016746">
    <property type="term" value="F:acyltransferase activity"/>
    <property type="evidence" value="ECO:0007669"/>
    <property type="project" value="UniProtKB-KW"/>
</dbReference>
<dbReference type="InterPro" id="IPR029068">
    <property type="entry name" value="Glyas_Bleomycin-R_OHBP_Dase"/>
</dbReference>
<feature type="domain" description="VOC" evidence="2">
    <location>
        <begin position="175"/>
        <end position="295"/>
    </location>
</feature>
<dbReference type="Gene3D" id="3.40.630.30">
    <property type="match status" value="1"/>
</dbReference>
<comment type="caution">
    <text evidence="3">The sequence shown here is derived from an EMBL/GenBank/DDBJ whole genome shotgun (WGS) entry which is preliminary data.</text>
</comment>
<evidence type="ECO:0000313" key="4">
    <source>
        <dbReference type="Proteomes" id="UP000733379"/>
    </source>
</evidence>
<dbReference type="RefSeq" id="WP_215919555.1">
    <property type="nucleotide sequence ID" value="NZ_JAHKNI010000007.1"/>
</dbReference>
<dbReference type="SUPFAM" id="SSF54593">
    <property type="entry name" value="Glyoxalase/Bleomycin resistance protein/Dihydroxybiphenyl dioxygenase"/>
    <property type="match status" value="1"/>
</dbReference>
<proteinExistence type="predicted"/>
<dbReference type="Proteomes" id="UP000733379">
    <property type="component" value="Unassembled WGS sequence"/>
</dbReference>
<protein>
    <submittedName>
        <fullName evidence="3">GNAT family N-acetyltransferase</fullName>
        <ecNumber evidence="3">2.3.1.-</ecNumber>
    </submittedName>
</protein>
<keyword evidence="4" id="KW-1185">Reference proteome</keyword>
<dbReference type="PANTHER" id="PTHR43792">
    <property type="entry name" value="GNAT FAMILY, PUTATIVE (AFU_ORTHOLOGUE AFUA_3G00765)-RELATED-RELATED"/>
    <property type="match status" value="1"/>
</dbReference>
<evidence type="ECO:0000259" key="1">
    <source>
        <dbReference type="PROSITE" id="PS51186"/>
    </source>
</evidence>